<feature type="region of interest" description="Disordered" evidence="4">
    <location>
        <begin position="313"/>
        <end position="406"/>
    </location>
</feature>
<comment type="caution">
    <text evidence="6">The sequence shown here is derived from an EMBL/GenBank/DDBJ whole genome shotgun (WGS) entry which is preliminary data.</text>
</comment>
<accession>A0ABQ8YVF9</accession>
<organism evidence="6 7">
    <name type="scientific">Anaeramoeba flamelloides</name>
    <dbReference type="NCBI Taxonomy" id="1746091"/>
    <lineage>
        <taxon>Eukaryota</taxon>
        <taxon>Metamonada</taxon>
        <taxon>Anaeramoebidae</taxon>
        <taxon>Anaeramoeba</taxon>
    </lineage>
</organism>
<feature type="domain" description="AB hydrolase-1" evidence="5">
    <location>
        <begin position="47"/>
        <end position="169"/>
    </location>
</feature>
<feature type="compositionally biased region" description="Polar residues" evidence="4">
    <location>
        <begin position="393"/>
        <end position="406"/>
    </location>
</feature>
<dbReference type="InterPro" id="IPR029058">
    <property type="entry name" value="AB_hydrolase_fold"/>
</dbReference>
<dbReference type="PANTHER" id="PTHR15913">
    <property type="entry name" value="ACID CLUSTER PROTEIN 33"/>
    <property type="match status" value="1"/>
</dbReference>
<reference evidence="6" key="1">
    <citation type="submission" date="2022-08" db="EMBL/GenBank/DDBJ databases">
        <title>Novel sulfate-reducing endosymbionts in the free-living metamonad Anaeramoeba.</title>
        <authorList>
            <person name="Jerlstrom-Hultqvist J."/>
            <person name="Cepicka I."/>
            <person name="Gallot-Lavallee L."/>
            <person name="Salas-Leiva D."/>
            <person name="Curtis B.A."/>
            <person name="Zahonova K."/>
            <person name="Pipaliya S."/>
            <person name="Dacks J."/>
            <person name="Roger A.J."/>
        </authorList>
    </citation>
    <scope>NUCLEOTIDE SEQUENCE</scope>
    <source>
        <strain evidence="6">Schooner1</strain>
    </source>
</reference>
<proteinExistence type="predicted"/>
<evidence type="ECO:0000256" key="1">
    <source>
        <dbReference type="ARBA" id="ARBA00004496"/>
    </source>
</evidence>
<evidence type="ECO:0000313" key="6">
    <source>
        <dbReference type="EMBL" id="KAJ6248535.1"/>
    </source>
</evidence>
<keyword evidence="3" id="KW-0963">Cytoplasm</keyword>
<dbReference type="Gene3D" id="3.40.50.1820">
    <property type="entry name" value="alpha/beta hydrolase"/>
    <property type="match status" value="1"/>
</dbReference>
<evidence type="ECO:0000256" key="4">
    <source>
        <dbReference type="SAM" id="MobiDB-lite"/>
    </source>
</evidence>
<evidence type="ECO:0000259" key="5">
    <source>
        <dbReference type="Pfam" id="PF00561"/>
    </source>
</evidence>
<sequence>MEEINQLEKPHQKFLSNYPLNKISCFTGSKKKGAWAYYDLGPRNKQALVCLHGLAGACSVFYKQALYLSSFGYRVICAQYPAFWKISKFKRIFQTFLKELELERVHLFGVGLGGFLCLKYLEKNPKKVASVVLCNSFLSTKFFNKINTYGKSIAWVPEFWLKRKLLKTFPTENLLFGVADSVDFMVDIVNNLTFEELASRFSILGENLAVKSIDFDPNKVTVITTMDRCLCPRKTRLQVASMFPNCKNAQIKFGGEFPHLANYDDINLHLMVHLRNQNWDLSRNKRLQFTNTINKKDPLIGINNNKVEKKKKLMLEKKSKSSSESGSGSEDEDESENVSENVSEDESQSKSESESEPESGSESGSKSGSTSESTPITKNNNKNSFVDQDLFVSDNSNKFQQKPNDN</sequence>
<feature type="compositionally biased region" description="Polar residues" evidence="4">
    <location>
        <begin position="374"/>
        <end position="386"/>
    </location>
</feature>
<dbReference type="SUPFAM" id="SSF53474">
    <property type="entry name" value="alpha/beta-Hydrolases"/>
    <property type="match status" value="1"/>
</dbReference>
<dbReference type="EMBL" id="JAOAOG010000110">
    <property type="protein sequence ID" value="KAJ6248535.1"/>
    <property type="molecule type" value="Genomic_DNA"/>
</dbReference>
<dbReference type="Proteomes" id="UP001150062">
    <property type="component" value="Unassembled WGS sequence"/>
</dbReference>
<feature type="compositionally biased region" description="Acidic residues" evidence="4">
    <location>
        <begin position="329"/>
        <end position="346"/>
    </location>
</feature>
<comment type="subcellular location">
    <subcellularLocation>
        <location evidence="1">Cytoplasm</location>
    </subcellularLocation>
</comment>
<protein>
    <recommendedName>
        <fullName evidence="2">Maspardin</fullName>
    </recommendedName>
</protein>
<feature type="compositionally biased region" description="Low complexity" evidence="4">
    <location>
        <begin position="360"/>
        <end position="373"/>
    </location>
</feature>
<dbReference type="PANTHER" id="PTHR15913:SF0">
    <property type="entry name" value="MASPARDIN"/>
    <property type="match status" value="1"/>
</dbReference>
<name>A0ABQ8YVF9_9EUKA</name>
<evidence type="ECO:0000256" key="3">
    <source>
        <dbReference type="ARBA" id="ARBA00022490"/>
    </source>
</evidence>
<evidence type="ECO:0000256" key="2">
    <source>
        <dbReference type="ARBA" id="ARBA00020148"/>
    </source>
</evidence>
<dbReference type="Pfam" id="PF00561">
    <property type="entry name" value="Abhydrolase_1"/>
    <property type="match status" value="1"/>
</dbReference>
<keyword evidence="7" id="KW-1185">Reference proteome</keyword>
<gene>
    <name evidence="6" type="ORF">M0813_17501</name>
</gene>
<dbReference type="InterPro" id="IPR026151">
    <property type="entry name" value="Maspardin"/>
</dbReference>
<dbReference type="InterPro" id="IPR000073">
    <property type="entry name" value="AB_hydrolase_1"/>
</dbReference>
<evidence type="ECO:0000313" key="7">
    <source>
        <dbReference type="Proteomes" id="UP001150062"/>
    </source>
</evidence>